<dbReference type="Proteomes" id="UP001176941">
    <property type="component" value="Chromosome 20"/>
</dbReference>
<keyword evidence="2" id="KW-1185">Reference proteome</keyword>
<gene>
    <name evidence="1" type="ORF">MRATA1EN1_LOCUS11224</name>
</gene>
<evidence type="ECO:0000313" key="1">
    <source>
        <dbReference type="EMBL" id="CAI9162262.1"/>
    </source>
</evidence>
<organism evidence="1 2">
    <name type="scientific">Rangifer tarandus platyrhynchus</name>
    <name type="common">Svalbard reindeer</name>
    <dbReference type="NCBI Taxonomy" id="3082113"/>
    <lineage>
        <taxon>Eukaryota</taxon>
        <taxon>Metazoa</taxon>
        <taxon>Chordata</taxon>
        <taxon>Craniata</taxon>
        <taxon>Vertebrata</taxon>
        <taxon>Euteleostomi</taxon>
        <taxon>Mammalia</taxon>
        <taxon>Eutheria</taxon>
        <taxon>Laurasiatheria</taxon>
        <taxon>Artiodactyla</taxon>
        <taxon>Ruminantia</taxon>
        <taxon>Pecora</taxon>
        <taxon>Cervidae</taxon>
        <taxon>Odocoileinae</taxon>
        <taxon>Rangifer</taxon>
    </lineage>
</organism>
<evidence type="ECO:0000313" key="2">
    <source>
        <dbReference type="Proteomes" id="UP001176941"/>
    </source>
</evidence>
<accession>A0ABN8YL16</accession>
<name>A0ABN8YL16_RANTA</name>
<reference evidence="1" key="1">
    <citation type="submission" date="2023-04" db="EMBL/GenBank/DDBJ databases">
        <authorList>
            <consortium name="ELIXIR-Norway"/>
        </authorList>
    </citation>
    <scope>NUCLEOTIDE SEQUENCE [LARGE SCALE GENOMIC DNA]</scope>
</reference>
<protein>
    <submittedName>
        <fullName evidence="1">Uncharacterized protein</fullName>
    </submittedName>
</protein>
<dbReference type="EMBL" id="OX459956">
    <property type="protein sequence ID" value="CAI9162262.1"/>
    <property type="molecule type" value="Genomic_DNA"/>
</dbReference>
<proteinExistence type="predicted"/>
<sequence length="119" mass="13415">MYCILESIEIQRTVTPVWSSVALPPVFSLFEQSGVPDRALEPRCGSGQSSVNRPLCGPGLARLTLQEAGEALRRGRDLEAGALWTWFANSIQDGNNWFDFLNSYFWGVSFCLFLYPRHK</sequence>